<evidence type="ECO:0000313" key="2">
    <source>
        <dbReference type="Proteomes" id="UP001206067"/>
    </source>
</evidence>
<organism evidence="1 2">
    <name type="scientific">Parerythrobacter lacustris</name>
    <dbReference type="NCBI Taxonomy" id="2969984"/>
    <lineage>
        <taxon>Bacteria</taxon>
        <taxon>Pseudomonadati</taxon>
        <taxon>Pseudomonadota</taxon>
        <taxon>Alphaproteobacteria</taxon>
        <taxon>Sphingomonadales</taxon>
        <taxon>Erythrobacteraceae</taxon>
        <taxon>Parerythrobacter</taxon>
    </lineage>
</organism>
<gene>
    <name evidence="1" type="ORF">NSO95_05920</name>
</gene>
<dbReference type="RefSeq" id="WP_257595237.1">
    <property type="nucleotide sequence ID" value="NZ_JANKHH010000003.1"/>
</dbReference>
<evidence type="ECO:0000313" key="1">
    <source>
        <dbReference type="EMBL" id="MCR2833473.1"/>
    </source>
</evidence>
<sequence length="156" mass="16774">MQEIRNNEQGRVAGTLTIRRFRDGKEVSVHGPFHNRVVSSDGYGRNLIARQLAGDATYALAIDSASLGDNSTAASDGQTDLLNPLVQDIPLTNASAVGSMVTVDVFIADANLPNDTYEEFGLFCDGRMLSRVVISPAYTKVSGEDTLFAYELNISA</sequence>
<dbReference type="Proteomes" id="UP001206067">
    <property type="component" value="Unassembled WGS sequence"/>
</dbReference>
<comment type="caution">
    <text evidence="1">The sequence shown here is derived from an EMBL/GenBank/DDBJ whole genome shotgun (WGS) entry which is preliminary data.</text>
</comment>
<name>A0ABT1XP78_9SPHN</name>
<reference evidence="1 2" key="1">
    <citation type="submission" date="2022-08" db="EMBL/GenBank/DDBJ databases">
        <title>Polyphasic taxonomy analysis of Qipengyuania sp.RS5-5.</title>
        <authorList>
            <person name="Xamxidin M."/>
            <person name="Wu M."/>
        </authorList>
    </citation>
    <scope>NUCLEOTIDE SEQUENCE [LARGE SCALE GENOMIC DNA]</scope>
    <source>
        <strain evidence="1 2">RS5-5</strain>
    </source>
</reference>
<dbReference type="EMBL" id="JANKHH010000003">
    <property type="protein sequence ID" value="MCR2833473.1"/>
    <property type="molecule type" value="Genomic_DNA"/>
</dbReference>
<protein>
    <submittedName>
        <fullName evidence="1">Uncharacterized protein</fullName>
    </submittedName>
</protein>
<accession>A0ABT1XP78</accession>
<keyword evidence="2" id="KW-1185">Reference proteome</keyword>
<proteinExistence type="predicted"/>